<sequence>MNARDAAACDRLLAEAIYSSGVSFNFVENPAFIRFLKCLRPAYTPLSRYQIAGLLLTETYKETKEKMEKVLERASGQITLVSDRWTNLRGKAIVNYVAVTRRYAIFLKLVATGQDRHTGEYIANGLTEVVECLKVNSLIYSRLLMLRCPSYIVNLTVGNIFSISLIGNLFKLALEVVKYFKYLYILIGLLNAAVKNTNRPCPALQMPGRTLIKNCNCIKIAMRRPEDCLPSKLIKEQKARFNRIQSIVQSYRFWEQLQALKKFLELFL</sequence>
<name>A0A6A6DF31_9PEZI</name>
<feature type="domain" description="DUF659" evidence="6">
    <location>
        <begin position="47"/>
        <end position="131"/>
    </location>
</feature>
<evidence type="ECO:0000313" key="7">
    <source>
        <dbReference type="EMBL" id="KAF2177002.1"/>
    </source>
</evidence>
<dbReference type="EMBL" id="ML994696">
    <property type="protein sequence ID" value="KAF2177002.1"/>
    <property type="molecule type" value="Genomic_DNA"/>
</dbReference>
<dbReference type="Pfam" id="PF04937">
    <property type="entry name" value="DUF659"/>
    <property type="match status" value="1"/>
</dbReference>
<dbReference type="InterPro" id="IPR012337">
    <property type="entry name" value="RNaseH-like_sf"/>
</dbReference>
<dbReference type="Proteomes" id="UP000800200">
    <property type="component" value="Unassembled WGS sequence"/>
</dbReference>
<evidence type="ECO:0000259" key="6">
    <source>
        <dbReference type="Pfam" id="PF04937"/>
    </source>
</evidence>
<organism evidence="7 8">
    <name type="scientific">Zopfia rhizophila CBS 207.26</name>
    <dbReference type="NCBI Taxonomy" id="1314779"/>
    <lineage>
        <taxon>Eukaryota</taxon>
        <taxon>Fungi</taxon>
        <taxon>Dikarya</taxon>
        <taxon>Ascomycota</taxon>
        <taxon>Pezizomycotina</taxon>
        <taxon>Dothideomycetes</taxon>
        <taxon>Dothideomycetes incertae sedis</taxon>
        <taxon>Zopfiaceae</taxon>
        <taxon>Zopfia</taxon>
    </lineage>
</organism>
<keyword evidence="3" id="KW-0863">Zinc-finger</keyword>
<evidence type="ECO:0000256" key="2">
    <source>
        <dbReference type="ARBA" id="ARBA00022723"/>
    </source>
</evidence>
<evidence type="ECO:0000256" key="1">
    <source>
        <dbReference type="ARBA" id="ARBA00004123"/>
    </source>
</evidence>
<keyword evidence="2" id="KW-0479">Metal-binding</keyword>
<protein>
    <recommendedName>
        <fullName evidence="6">DUF659 domain-containing protein</fullName>
    </recommendedName>
</protein>
<dbReference type="SUPFAM" id="SSF53098">
    <property type="entry name" value="Ribonuclease H-like"/>
    <property type="match status" value="1"/>
</dbReference>
<dbReference type="GO" id="GO:0005634">
    <property type="term" value="C:nucleus"/>
    <property type="evidence" value="ECO:0007669"/>
    <property type="project" value="UniProtKB-SubCell"/>
</dbReference>
<keyword evidence="5" id="KW-0539">Nucleus</keyword>
<dbReference type="InterPro" id="IPR007021">
    <property type="entry name" value="DUF659"/>
</dbReference>
<dbReference type="PANTHER" id="PTHR46481">
    <property type="entry name" value="ZINC FINGER BED DOMAIN-CONTAINING PROTEIN 4"/>
    <property type="match status" value="1"/>
</dbReference>
<dbReference type="PANTHER" id="PTHR46481:SF10">
    <property type="entry name" value="ZINC FINGER BED DOMAIN-CONTAINING PROTEIN 39"/>
    <property type="match status" value="1"/>
</dbReference>
<keyword evidence="8" id="KW-1185">Reference proteome</keyword>
<reference evidence="7" key="1">
    <citation type="journal article" date="2020" name="Stud. Mycol.">
        <title>101 Dothideomycetes genomes: a test case for predicting lifestyles and emergence of pathogens.</title>
        <authorList>
            <person name="Haridas S."/>
            <person name="Albert R."/>
            <person name="Binder M."/>
            <person name="Bloem J."/>
            <person name="Labutti K."/>
            <person name="Salamov A."/>
            <person name="Andreopoulos B."/>
            <person name="Baker S."/>
            <person name="Barry K."/>
            <person name="Bills G."/>
            <person name="Bluhm B."/>
            <person name="Cannon C."/>
            <person name="Castanera R."/>
            <person name="Culley D."/>
            <person name="Daum C."/>
            <person name="Ezra D."/>
            <person name="Gonzalez J."/>
            <person name="Henrissat B."/>
            <person name="Kuo A."/>
            <person name="Liang C."/>
            <person name="Lipzen A."/>
            <person name="Lutzoni F."/>
            <person name="Magnuson J."/>
            <person name="Mondo S."/>
            <person name="Nolan M."/>
            <person name="Ohm R."/>
            <person name="Pangilinan J."/>
            <person name="Park H.-J."/>
            <person name="Ramirez L."/>
            <person name="Alfaro M."/>
            <person name="Sun H."/>
            <person name="Tritt A."/>
            <person name="Yoshinaga Y."/>
            <person name="Zwiers L.-H."/>
            <person name="Turgeon B."/>
            <person name="Goodwin S."/>
            <person name="Spatafora J."/>
            <person name="Crous P."/>
            <person name="Grigoriev I."/>
        </authorList>
    </citation>
    <scope>NUCLEOTIDE SEQUENCE</scope>
    <source>
        <strain evidence="7">CBS 207.26</strain>
    </source>
</reference>
<dbReference type="AlphaFoldDB" id="A0A6A6DF31"/>
<evidence type="ECO:0000313" key="8">
    <source>
        <dbReference type="Proteomes" id="UP000800200"/>
    </source>
</evidence>
<dbReference type="OrthoDB" id="2439304at2759"/>
<evidence type="ECO:0000256" key="5">
    <source>
        <dbReference type="ARBA" id="ARBA00023242"/>
    </source>
</evidence>
<accession>A0A6A6DF31</accession>
<gene>
    <name evidence="7" type="ORF">K469DRAFT_721098</name>
</gene>
<evidence type="ECO:0000256" key="4">
    <source>
        <dbReference type="ARBA" id="ARBA00022833"/>
    </source>
</evidence>
<comment type="subcellular location">
    <subcellularLocation>
        <location evidence="1">Nucleus</location>
    </subcellularLocation>
</comment>
<keyword evidence="4" id="KW-0862">Zinc</keyword>
<dbReference type="InterPro" id="IPR052035">
    <property type="entry name" value="ZnF_BED_domain_contain"/>
</dbReference>
<proteinExistence type="predicted"/>
<evidence type="ECO:0000256" key="3">
    <source>
        <dbReference type="ARBA" id="ARBA00022771"/>
    </source>
</evidence>
<dbReference type="GO" id="GO:0008270">
    <property type="term" value="F:zinc ion binding"/>
    <property type="evidence" value="ECO:0007669"/>
    <property type="project" value="UniProtKB-KW"/>
</dbReference>